<evidence type="ECO:0000256" key="1">
    <source>
        <dbReference type="SAM" id="SignalP"/>
    </source>
</evidence>
<feature type="signal peptide" evidence="1">
    <location>
        <begin position="1"/>
        <end position="23"/>
    </location>
</feature>
<dbReference type="EMBL" id="PGGW01000015">
    <property type="protein sequence ID" value="PJE99417.1"/>
    <property type="molecule type" value="Genomic_DNA"/>
</dbReference>
<evidence type="ECO:0000313" key="3">
    <source>
        <dbReference type="Proteomes" id="UP000230407"/>
    </source>
</evidence>
<proteinExistence type="predicted"/>
<evidence type="ECO:0000313" key="2">
    <source>
        <dbReference type="EMBL" id="PJE99417.1"/>
    </source>
</evidence>
<comment type="caution">
    <text evidence="2">The sequence shown here is derived from an EMBL/GenBank/DDBJ whole genome shotgun (WGS) entry which is preliminary data.</text>
</comment>
<dbReference type="AlphaFoldDB" id="A0A2M8M5C7"/>
<gene>
    <name evidence="2" type="ORF">CUT44_05030</name>
</gene>
<dbReference type="Proteomes" id="UP000230407">
    <property type="component" value="Unassembled WGS sequence"/>
</dbReference>
<feature type="chain" id="PRO_5014941758" description="Peptidase inhibitor family I36 protein" evidence="1">
    <location>
        <begin position="24"/>
        <end position="120"/>
    </location>
</feature>
<keyword evidence="1" id="KW-0732">Signal</keyword>
<protein>
    <recommendedName>
        <fullName evidence="4">Peptidase inhibitor family I36 protein</fullName>
    </recommendedName>
</protein>
<accession>A0A2M8M5C7</accession>
<evidence type="ECO:0008006" key="4">
    <source>
        <dbReference type="Google" id="ProtNLM"/>
    </source>
</evidence>
<reference evidence="2 3" key="1">
    <citation type="submission" date="2017-11" db="EMBL/GenBank/DDBJ databases">
        <title>Streptomyces carmine sp. nov., a novel actinomycete isolated from Sophora alopecuroides in Xinjiang, China.</title>
        <authorList>
            <person name="Wang Y."/>
            <person name="Luo X."/>
            <person name="Wan C."/>
            <person name="Zhang L."/>
        </authorList>
    </citation>
    <scope>NUCLEOTIDE SEQUENCE [LARGE SCALE GENOMIC DNA]</scope>
    <source>
        <strain evidence="2 3">TRM SA0054</strain>
    </source>
</reference>
<keyword evidence="3" id="KW-1185">Reference proteome</keyword>
<organism evidence="2 3">
    <name type="scientific">Streptomyces carminius</name>
    <dbReference type="NCBI Taxonomy" id="2665496"/>
    <lineage>
        <taxon>Bacteria</taxon>
        <taxon>Bacillati</taxon>
        <taxon>Actinomycetota</taxon>
        <taxon>Actinomycetes</taxon>
        <taxon>Kitasatosporales</taxon>
        <taxon>Streptomycetaceae</taxon>
        <taxon>Streptomyces</taxon>
    </lineage>
</organism>
<name>A0A2M8M5C7_9ACTN</name>
<sequence>MITLAAVPVAFLGVMASAPSASAAVPGNCPEDTVCVWSNWWYGDTDVPPSLATESEWSGSVPGRQFYNNTARDITMTYVLVQDEGRGPVHTACVNRKQGSYFTVPVSVTKVTWEETTGRC</sequence>